<dbReference type="GO" id="GO:0004563">
    <property type="term" value="F:beta-N-acetylhexosaminidase activity"/>
    <property type="evidence" value="ECO:0007669"/>
    <property type="project" value="UniProtKB-EC"/>
</dbReference>
<evidence type="ECO:0000256" key="2">
    <source>
        <dbReference type="ARBA" id="ARBA00005336"/>
    </source>
</evidence>
<feature type="domain" description="Glycoside hydrolase family 3 N-terminal" evidence="7">
    <location>
        <begin position="68"/>
        <end position="405"/>
    </location>
</feature>
<evidence type="ECO:0000256" key="1">
    <source>
        <dbReference type="ARBA" id="ARBA00001231"/>
    </source>
</evidence>
<dbReference type="InterPro" id="IPR017853">
    <property type="entry name" value="GH"/>
</dbReference>
<evidence type="ECO:0000313" key="8">
    <source>
        <dbReference type="EMBL" id="GCF08284.1"/>
    </source>
</evidence>
<keyword evidence="9" id="KW-1185">Reference proteome</keyword>
<dbReference type="Proteomes" id="UP000322530">
    <property type="component" value="Unassembled WGS sequence"/>
</dbReference>
<evidence type="ECO:0000256" key="6">
    <source>
        <dbReference type="SAM" id="Phobius"/>
    </source>
</evidence>
<dbReference type="Pfam" id="PF00933">
    <property type="entry name" value="Glyco_hydro_3"/>
    <property type="match status" value="1"/>
</dbReference>
<keyword evidence="5" id="KW-0326">Glycosidase</keyword>
<comment type="similarity">
    <text evidence="2">Belongs to the glycosyl hydrolase 3 family.</text>
</comment>
<accession>A0A5A5TBI9</accession>
<dbReference type="PROSITE" id="PS51257">
    <property type="entry name" value="PROKAR_LIPOPROTEIN"/>
    <property type="match status" value="1"/>
</dbReference>
<dbReference type="EMBL" id="BIXY01000021">
    <property type="protein sequence ID" value="GCF08284.1"/>
    <property type="molecule type" value="Genomic_DNA"/>
</dbReference>
<dbReference type="AlphaFoldDB" id="A0A5A5TBI9"/>
<keyword evidence="6" id="KW-0812">Transmembrane</keyword>
<evidence type="ECO:0000313" key="9">
    <source>
        <dbReference type="Proteomes" id="UP000322530"/>
    </source>
</evidence>
<evidence type="ECO:0000256" key="3">
    <source>
        <dbReference type="ARBA" id="ARBA00012663"/>
    </source>
</evidence>
<dbReference type="InterPro" id="IPR001764">
    <property type="entry name" value="Glyco_hydro_3_N"/>
</dbReference>
<evidence type="ECO:0000256" key="5">
    <source>
        <dbReference type="ARBA" id="ARBA00023295"/>
    </source>
</evidence>
<keyword evidence="6" id="KW-0472">Membrane</keyword>
<proteinExistence type="inferred from homology"/>
<organism evidence="8 9">
    <name type="scientific">Dictyobacter arantiisoli</name>
    <dbReference type="NCBI Taxonomy" id="2014874"/>
    <lineage>
        <taxon>Bacteria</taxon>
        <taxon>Bacillati</taxon>
        <taxon>Chloroflexota</taxon>
        <taxon>Ktedonobacteria</taxon>
        <taxon>Ktedonobacterales</taxon>
        <taxon>Dictyobacteraceae</taxon>
        <taxon>Dictyobacter</taxon>
    </lineage>
</organism>
<protein>
    <recommendedName>
        <fullName evidence="3">beta-N-acetylhexosaminidase</fullName>
        <ecNumber evidence="3">3.2.1.52</ecNumber>
    </recommendedName>
</protein>
<comment type="catalytic activity">
    <reaction evidence="1">
        <text>Hydrolysis of terminal non-reducing N-acetyl-D-hexosamine residues in N-acetyl-beta-D-hexosaminides.</text>
        <dbReference type="EC" id="3.2.1.52"/>
    </reaction>
</comment>
<dbReference type="InterPro" id="IPR036962">
    <property type="entry name" value="Glyco_hydro_3_N_sf"/>
</dbReference>
<feature type="transmembrane region" description="Helical" evidence="6">
    <location>
        <begin position="12"/>
        <end position="34"/>
    </location>
</feature>
<sequence length="415" mass="44466">MQKDNAVHRKQSVFYSLLLFSCLCLLSGCSLFSFDATSTSAPEGKIISAQLSVDPVQVKAQSILNKMTLDEKLAQMIMVDYWGTDYVASGLQQMVAQQQVGGVLYQPSNHNFDYPNNTIANISAYSVQINADAKVAPLIANDEEGGSVDKITPLFPPSPAAEQLAQSGQPNVAYRQAALDASELKQLGINVDFAPVVDVGPDTNLMTTRMFSSDPGTVATYAGTFVKGLQDNGVLGTLKHFPGLGLVPNNNSLDPHNGLPVVSRSLSDLQKIDFLPYQKIIQQDNPAMIMTTDVNTPALDNTPGIPAELSSKVITYLRQTLKFNGVIITDALNMAGLYPGLAYGAGPTDDQKAAACVQSVEAGNDMLEGATTPAQVTDDITTLEAAINQGAIKQSQIDQSVMRILMMKIRYGIIK</sequence>
<dbReference type="SUPFAM" id="SSF51445">
    <property type="entry name" value="(Trans)glycosidases"/>
    <property type="match status" value="1"/>
</dbReference>
<dbReference type="RefSeq" id="WP_149401275.1">
    <property type="nucleotide sequence ID" value="NZ_BIXY01000021.1"/>
</dbReference>
<dbReference type="PANTHER" id="PTHR30480">
    <property type="entry name" value="BETA-HEXOSAMINIDASE-RELATED"/>
    <property type="match status" value="1"/>
</dbReference>
<dbReference type="OrthoDB" id="155337at2"/>
<dbReference type="GO" id="GO:0009254">
    <property type="term" value="P:peptidoglycan turnover"/>
    <property type="evidence" value="ECO:0007669"/>
    <property type="project" value="TreeGrafter"/>
</dbReference>
<dbReference type="PANTHER" id="PTHR30480:SF13">
    <property type="entry name" value="BETA-HEXOSAMINIDASE"/>
    <property type="match status" value="1"/>
</dbReference>
<comment type="caution">
    <text evidence="8">The sequence shown here is derived from an EMBL/GenBank/DDBJ whole genome shotgun (WGS) entry which is preliminary data.</text>
</comment>
<gene>
    <name evidence="8" type="ORF">KDI_18480</name>
</gene>
<evidence type="ECO:0000259" key="7">
    <source>
        <dbReference type="Pfam" id="PF00933"/>
    </source>
</evidence>
<dbReference type="Gene3D" id="3.20.20.300">
    <property type="entry name" value="Glycoside hydrolase, family 3, N-terminal domain"/>
    <property type="match status" value="1"/>
</dbReference>
<dbReference type="EC" id="3.2.1.52" evidence="3"/>
<reference evidence="8 9" key="1">
    <citation type="submission" date="2019-01" db="EMBL/GenBank/DDBJ databases">
        <title>Draft genome sequence of Dictyobacter sp. Uno17.</title>
        <authorList>
            <person name="Wang C.M."/>
            <person name="Zheng Y."/>
            <person name="Sakai Y."/>
            <person name="Abe K."/>
            <person name="Yokota A."/>
            <person name="Yabe S."/>
        </authorList>
    </citation>
    <scope>NUCLEOTIDE SEQUENCE [LARGE SCALE GENOMIC DNA]</scope>
    <source>
        <strain evidence="8 9">Uno17</strain>
    </source>
</reference>
<dbReference type="GO" id="GO:0005975">
    <property type="term" value="P:carbohydrate metabolic process"/>
    <property type="evidence" value="ECO:0007669"/>
    <property type="project" value="InterPro"/>
</dbReference>
<dbReference type="InterPro" id="IPR050226">
    <property type="entry name" value="NagZ_Beta-hexosaminidase"/>
</dbReference>
<evidence type="ECO:0000256" key="4">
    <source>
        <dbReference type="ARBA" id="ARBA00022801"/>
    </source>
</evidence>
<keyword evidence="6" id="KW-1133">Transmembrane helix</keyword>
<name>A0A5A5TBI9_9CHLR</name>
<keyword evidence="4" id="KW-0378">Hydrolase</keyword>